<evidence type="ECO:0000313" key="6">
    <source>
        <dbReference type="Proteomes" id="UP001396334"/>
    </source>
</evidence>
<dbReference type="PANTHER" id="PTHR33191">
    <property type="entry name" value="RIPENING-RELATED PROTEIN 2-RELATED"/>
    <property type="match status" value="1"/>
</dbReference>
<keyword evidence="4" id="KW-0732">Signal</keyword>
<comment type="caution">
    <text evidence="5">The sequence shown here is derived from an EMBL/GenBank/DDBJ whole genome shotgun (WGS) entry which is preliminary data.</text>
</comment>
<dbReference type="Proteomes" id="UP001396334">
    <property type="component" value="Unassembled WGS sequence"/>
</dbReference>
<dbReference type="Gene3D" id="2.40.40.10">
    <property type="entry name" value="RlpA-like domain"/>
    <property type="match status" value="1"/>
</dbReference>
<name>A0ABR2NVD1_9ROSI</name>
<keyword evidence="3" id="KW-0964">Secreted</keyword>
<comment type="similarity">
    <text evidence="2">Belongs to the kiwellin family.</text>
</comment>
<evidence type="ECO:0000256" key="1">
    <source>
        <dbReference type="ARBA" id="ARBA00004613"/>
    </source>
</evidence>
<evidence type="ECO:0000313" key="5">
    <source>
        <dbReference type="EMBL" id="KAK8979920.1"/>
    </source>
</evidence>
<sequence length="116" mass="12789">MTFTIVHPPPPVSRHTKAELTLQSYDHGGNEIDSQVAKCYGTYQNDDELVVALSTGWYDNGNRCLKFINIRGNGRRVRAMVIDECVSTGGCDDSHDYEPPCGNTIVRASKGVWSAL</sequence>
<evidence type="ECO:0000256" key="3">
    <source>
        <dbReference type="ARBA" id="ARBA00022525"/>
    </source>
</evidence>
<reference evidence="5 6" key="1">
    <citation type="journal article" date="2024" name="G3 (Bethesda)">
        <title>Genome assembly of Hibiscus sabdariffa L. provides insights into metabolisms of medicinal natural products.</title>
        <authorList>
            <person name="Kim T."/>
        </authorList>
    </citation>
    <scope>NUCLEOTIDE SEQUENCE [LARGE SCALE GENOMIC DNA]</scope>
    <source>
        <strain evidence="5">TK-2024</strain>
        <tissue evidence="5">Old leaves</tissue>
    </source>
</reference>
<accession>A0ABR2NVD1</accession>
<dbReference type="InterPro" id="IPR039271">
    <property type="entry name" value="Kiwellin-like"/>
</dbReference>
<gene>
    <name evidence="5" type="ORF">V6N11_066119</name>
</gene>
<organism evidence="5 6">
    <name type="scientific">Hibiscus sabdariffa</name>
    <name type="common">roselle</name>
    <dbReference type="NCBI Taxonomy" id="183260"/>
    <lineage>
        <taxon>Eukaryota</taxon>
        <taxon>Viridiplantae</taxon>
        <taxon>Streptophyta</taxon>
        <taxon>Embryophyta</taxon>
        <taxon>Tracheophyta</taxon>
        <taxon>Spermatophyta</taxon>
        <taxon>Magnoliopsida</taxon>
        <taxon>eudicotyledons</taxon>
        <taxon>Gunneridae</taxon>
        <taxon>Pentapetalae</taxon>
        <taxon>rosids</taxon>
        <taxon>malvids</taxon>
        <taxon>Malvales</taxon>
        <taxon>Malvaceae</taxon>
        <taxon>Malvoideae</taxon>
        <taxon>Hibiscus</taxon>
    </lineage>
</organism>
<dbReference type="SUPFAM" id="SSF50685">
    <property type="entry name" value="Barwin-like endoglucanases"/>
    <property type="match status" value="1"/>
</dbReference>
<proteinExistence type="inferred from homology"/>
<dbReference type="CDD" id="cd22270">
    <property type="entry name" value="DPBB_kiwellin-like"/>
    <property type="match status" value="1"/>
</dbReference>
<dbReference type="InterPro" id="IPR036908">
    <property type="entry name" value="RlpA-like_sf"/>
</dbReference>
<protein>
    <submittedName>
        <fullName evidence="5">Uncharacterized protein</fullName>
    </submittedName>
</protein>
<comment type="subcellular location">
    <subcellularLocation>
        <location evidence="1">Secreted</location>
    </subcellularLocation>
</comment>
<evidence type="ECO:0000256" key="2">
    <source>
        <dbReference type="ARBA" id="ARBA00005592"/>
    </source>
</evidence>
<keyword evidence="6" id="KW-1185">Reference proteome</keyword>
<dbReference type="Pfam" id="PF24300">
    <property type="entry name" value="KWL1"/>
    <property type="match status" value="1"/>
</dbReference>
<dbReference type="EMBL" id="JBBPBN010000099">
    <property type="protein sequence ID" value="KAK8979920.1"/>
    <property type="molecule type" value="Genomic_DNA"/>
</dbReference>
<evidence type="ECO:0000256" key="4">
    <source>
        <dbReference type="ARBA" id="ARBA00022729"/>
    </source>
</evidence>
<dbReference type="PANTHER" id="PTHR33191:SF77">
    <property type="entry name" value="RIPENING-RELATED PROTEIN 1"/>
    <property type="match status" value="1"/>
</dbReference>